<dbReference type="OMA" id="NFLMRTE"/>
<feature type="domain" description="Ig-like" evidence="5">
    <location>
        <begin position="192"/>
        <end position="266"/>
    </location>
</feature>
<dbReference type="Bgee" id="ENSPREG00000006476">
    <property type="expression patterns" value="Expressed in caudal fin"/>
</dbReference>
<comment type="similarity">
    <text evidence="2">Belongs to the MHC class I family.</text>
</comment>
<evidence type="ECO:0000256" key="1">
    <source>
        <dbReference type="ARBA" id="ARBA00023180"/>
    </source>
</evidence>
<dbReference type="SUPFAM" id="SSF54452">
    <property type="entry name" value="MHC antigen-recognition domain"/>
    <property type="match status" value="1"/>
</dbReference>
<dbReference type="PANTHER" id="PTHR16675:SF237">
    <property type="entry name" value="MHC CLASS I ANTIGEN TRANSCRIPT VARIANT 1-RELATED"/>
    <property type="match status" value="1"/>
</dbReference>
<dbReference type="PANTHER" id="PTHR16675">
    <property type="entry name" value="MHC CLASS I-RELATED"/>
    <property type="match status" value="1"/>
</dbReference>
<dbReference type="PROSITE" id="PS50835">
    <property type="entry name" value="IG_LIKE"/>
    <property type="match status" value="1"/>
</dbReference>
<keyword evidence="1" id="KW-0325">Glycoprotein</keyword>
<dbReference type="STRING" id="8081.ENSPREP00000009538"/>
<sequence>MCFICMLSVPKEKHFLKFYFTGSSGLPNFPQFEVVAEVDGSLIGYCNRTDFRLTHDWVKKFLDDDVELVKMKCSHGLPNEWKARISDLKKRLKQPEDVYVVQWMHSCDWDTETGKVTGFLQFGFNGEDFIALDIERNLWIALKQQAIPTKLAWDNDKARIHNNRIFTSQICPDWLKRSLDYGRNFLMRTELPTLSLLQRSPSDPVSCHATGFYPEKARLFWRKAGEQIHQFMNYEEILPNNDGTFQMSADLDVSSVSAADWWRYDCVFQLLDTEDKIILRLDQAVIKTNKMNPSKIAIFTTIIGMFLCALIALVITSIKRKKDNKYYDISKNPDISENPENSDISENPENK</sequence>
<dbReference type="InterPro" id="IPR011162">
    <property type="entry name" value="MHC_I/II-like_Ag-recog"/>
</dbReference>
<proteinExistence type="inferred from homology"/>
<reference evidence="6" key="3">
    <citation type="submission" date="2025-09" db="UniProtKB">
        <authorList>
            <consortium name="Ensembl"/>
        </authorList>
    </citation>
    <scope>IDENTIFICATION</scope>
    <source>
        <strain evidence="6">Guanapo</strain>
    </source>
</reference>
<dbReference type="SMART" id="SM00407">
    <property type="entry name" value="IGc1"/>
    <property type="match status" value="1"/>
</dbReference>
<reference evidence="6" key="2">
    <citation type="submission" date="2025-08" db="UniProtKB">
        <authorList>
            <consortium name="Ensembl"/>
        </authorList>
    </citation>
    <scope>IDENTIFICATION</scope>
    <source>
        <strain evidence="6">Guanapo</strain>
    </source>
</reference>
<evidence type="ECO:0000256" key="3">
    <source>
        <dbReference type="SAM" id="MobiDB-lite"/>
    </source>
</evidence>
<keyword evidence="4" id="KW-0812">Transmembrane</keyword>
<feature type="transmembrane region" description="Helical" evidence="4">
    <location>
        <begin position="296"/>
        <end position="315"/>
    </location>
</feature>
<accession>A0A3P9NJ88</accession>
<dbReference type="GeneTree" id="ENSGT01120000271828"/>
<feature type="compositionally biased region" description="Polar residues" evidence="3">
    <location>
        <begin position="333"/>
        <end position="351"/>
    </location>
</feature>
<dbReference type="GO" id="GO:0006955">
    <property type="term" value="P:immune response"/>
    <property type="evidence" value="ECO:0007669"/>
    <property type="project" value="TreeGrafter"/>
</dbReference>
<evidence type="ECO:0000256" key="4">
    <source>
        <dbReference type="SAM" id="Phobius"/>
    </source>
</evidence>
<dbReference type="Gene3D" id="3.30.500.10">
    <property type="entry name" value="MHC class I-like antigen recognition-like"/>
    <property type="match status" value="1"/>
</dbReference>
<dbReference type="PRINTS" id="PR01638">
    <property type="entry name" value="MHCCLASSI"/>
</dbReference>
<keyword evidence="7" id="KW-1185">Reference proteome</keyword>
<dbReference type="InterPro" id="IPR037055">
    <property type="entry name" value="MHC_I-like_Ag-recog_sf"/>
</dbReference>
<keyword evidence="4" id="KW-0472">Membrane</keyword>
<dbReference type="AlphaFoldDB" id="A0A3P9NJ88"/>
<dbReference type="InterPro" id="IPR007110">
    <property type="entry name" value="Ig-like_dom"/>
</dbReference>
<name>A0A3P9NJ88_POERE</name>
<dbReference type="InterPro" id="IPR001039">
    <property type="entry name" value="MHC_I_a_a1/a2"/>
</dbReference>
<evidence type="ECO:0000256" key="2">
    <source>
        <dbReference type="RuleBase" id="RU004439"/>
    </source>
</evidence>
<evidence type="ECO:0000313" key="6">
    <source>
        <dbReference type="Ensembl" id="ENSPREP00000009538.1"/>
    </source>
</evidence>
<dbReference type="SUPFAM" id="SSF48726">
    <property type="entry name" value="Immunoglobulin"/>
    <property type="match status" value="1"/>
</dbReference>
<dbReference type="GO" id="GO:0009897">
    <property type="term" value="C:external side of plasma membrane"/>
    <property type="evidence" value="ECO:0007669"/>
    <property type="project" value="TreeGrafter"/>
</dbReference>
<evidence type="ECO:0000313" key="7">
    <source>
        <dbReference type="Proteomes" id="UP000242638"/>
    </source>
</evidence>
<dbReference type="Ensembl" id="ENSPRET00000009650.1">
    <property type="protein sequence ID" value="ENSPREP00000009538.1"/>
    <property type="gene ID" value="ENSPREG00000006476.1"/>
</dbReference>
<dbReference type="InterPro" id="IPR003597">
    <property type="entry name" value="Ig_C1-set"/>
</dbReference>
<dbReference type="Pfam" id="PF07654">
    <property type="entry name" value="C1-set"/>
    <property type="match status" value="1"/>
</dbReference>
<reference evidence="7" key="1">
    <citation type="submission" date="2013-11" db="EMBL/GenBank/DDBJ databases">
        <title>The genomic landscape of the Guanapo guppy.</title>
        <authorList>
            <person name="Kuenstner A."/>
            <person name="Dreyer C."/>
        </authorList>
    </citation>
    <scope>NUCLEOTIDE SEQUENCE</scope>
    <source>
        <strain evidence="7">Guanapo</strain>
    </source>
</reference>
<dbReference type="GO" id="GO:0005615">
    <property type="term" value="C:extracellular space"/>
    <property type="evidence" value="ECO:0007669"/>
    <property type="project" value="TreeGrafter"/>
</dbReference>
<dbReference type="Gene3D" id="2.60.40.10">
    <property type="entry name" value="Immunoglobulins"/>
    <property type="match status" value="1"/>
</dbReference>
<organism evidence="6 7">
    <name type="scientific">Poecilia reticulata</name>
    <name type="common">Guppy</name>
    <name type="synonym">Acanthophacelus reticulatus</name>
    <dbReference type="NCBI Taxonomy" id="8081"/>
    <lineage>
        <taxon>Eukaryota</taxon>
        <taxon>Metazoa</taxon>
        <taxon>Chordata</taxon>
        <taxon>Craniata</taxon>
        <taxon>Vertebrata</taxon>
        <taxon>Euteleostomi</taxon>
        <taxon>Actinopterygii</taxon>
        <taxon>Neopterygii</taxon>
        <taxon>Teleostei</taxon>
        <taxon>Neoteleostei</taxon>
        <taxon>Acanthomorphata</taxon>
        <taxon>Ovalentaria</taxon>
        <taxon>Atherinomorphae</taxon>
        <taxon>Cyprinodontiformes</taxon>
        <taxon>Poeciliidae</taxon>
        <taxon>Poeciliinae</taxon>
        <taxon>Poecilia</taxon>
    </lineage>
</organism>
<dbReference type="InterPro" id="IPR011161">
    <property type="entry name" value="MHC_I-like_Ag-recog"/>
</dbReference>
<dbReference type="InterPro" id="IPR013783">
    <property type="entry name" value="Ig-like_fold"/>
</dbReference>
<dbReference type="Proteomes" id="UP000242638">
    <property type="component" value="Unassembled WGS sequence"/>
</dbReference>
<keyword evidence="4" id="KW-1133">Transmembrane helix</keyword>
<dbReference type="InterPro" id="IPR036179">
    <property type="entry name" value="Ig-like_dom_sf"/>
</dbReference>
<evidence type="ECO:0000259" key="5">
    <source>
        <dbReference type="PROSITE" id="PS50835"/>
    </source>
</evidence>
<protein>
    <submittedName>
        <fullName evidence="6">Major histocompatibility complex class I-related gene protein-like</fullName>
    </submittedName>
</protein>
<feature type="region of interest" description="Disordered" evidence="3">
    <location>
        <begin position="328"/>
        <end position="351"/>
    </location>
</feature>
<dbReference type="Pfam" id="PF00129">
    <property type="entry name" value="MHC_I"/>
    <property type="match status" value="1"/>
</dbReference>
<dbReference type="InterPro" id="IPR050208">
    <property type="entry name" value="MHC_class-I_related"/>
</dbReference>